<dbReference type="InterPro" id="IPR016181">
    <property type="entry name" value="Acyl_CoA_acyltransferase"/>
</dbReference>
<evidence type="ECO:0000259" key="1">
    <source>
        <dbReference type="PROSITE" id="PS51186"/>
    </source>
</evidence>
<reference evidence="2 3" key="1">
    <citation type="submission" date="2018-01" db="EMBL/GenBank/DDBJ databases">
        <title>Genome sequence of the PGP bacterium Paenibacillus illinoisensis E3.</title>
        <authorList>
            <person name="Rolli E."/>
            <person name="Marasco R."/>
            <person name="Bessem C."/>
            <person name="Michoud G."/>
            <person name="Gaiarsa S."/>
            <person name="Borin S."/>
            <person name="Daffonchio D."/>
        </authorList>
    </citation>
    <scope>NUCLEOTIDE SEQUENCE [LARGE SCALE GENOMIC DNA]</scope>
    <source>
        <strain evidence="2 3">E3</strain>
    </source>
</reference>
<gene>
    <name evidence="2" type="ORF">PIL02S_02294</name>
</gene>
<dbReference type="Proteomes" id="UP000247459">
    <property type="component" value="Unassembled WGS sequence"/>
</dbReference>
<dbReference type="Gene3D" id="3.40.630.30">
    <property type="match status" value="1"/>
</dbReference>
<dbReference type="EMBL" id="PRLG01000018">
    <property type="protein sequence ID" value="PYY29345.1"/>
    <property type="molecule type" value="Genomic_DNA"/>
</dbReference>
<feature type="domain" description="N-acetyltransferase" evidence="1">
    <location>
        <begin position="28"/>
        <end position="198"/>
    </location>
</feature>
<proteinExistence type="predicted"/>
<dbReference type="GO" id="GO:0016747">
    <property type="term" value="F:acyltransferase activity, transferring groups other than amino-acyl groups"/>
    <property type="evidence" value="ECO:0007669"/>
    <property type="project" value="InterPro"/>
</dbReference>
<organism evidence="2 3">
    <name type="scientific">Paenibacillus illinoisensis</name>
    <dbReference type="NCBI Taxonomy" id="59845"/>
    <lineage>
        <taxon>Bacteria</taxon>
        <taxon>Bacillati</taxon>
        <taxon>Bacillota</taxon>
        <taxon>Bacilli</taxon>
        <taxon>Bacillales</taxon>
        <taxon>Paenibacillaceae</taxon>
        <taxon>Paenibacillus</taxon>
    </lineage>
</organism>
<sequence>MQPLWNGAIHSRHKAHLTLEVDESMEFTRITSINDPLFAQMHKLMQEIFPPEEVLDFPLWQEPLEDPGIRVFVAVHEGNVVGATEYRYYEDWNVAMTDFTIIGREGLGIGSFLANHRKRDLQQLAAANGKELFGMFAEIYNPYLSQDHEFGGIKPMDPYVRREVLSHLGYQRLDFPYVHPSWQGDGEAVGGLDLCFMPGNEEQGELPASLVADFLNRYYAVLPNKPQEWLAMVDQLKARTSVPLLPL</sequence>
<evidence type="ECO:0000313" key="3">
    <source>
        <dbReference type="Proteomes" id="UP000247459"/>
    </source>
</evidence>
<dbReference type="AlphaFoldDB" id="A0A2W0CM82"/>
<accession>A0A2W0CM82</accession>
<dbReference type="SUPFAM" id="SSF55729">
    <property type="entry name" value="Acyl-CoA N-acyltransferases (Nat)"/>
    <property type="match status" value="1"/>
</dbReference>
<evidence type="ECO:0000313" key="2">
    <source>
        <dbReference type="EMBL" id="PYY29345.1"/>
    </source>
</evidence>
<protein>
    <recommendedName>
        <fullName evidence="1">N-acetyltransferase domain-containing protein</fullName>
    </recommendedName>
</protein>
<comment type="caution">
    <text evidence="2">The sequence shown here is derived from an EMBL/GenBank/DDBJ whole genome shotgun (WGS) entry which is preliminary data.</text>
</comment>
<dbReference type="PROSITE" id="PS51186">
    <property type="entry name" value="GNAT"/>
    <property type="match status" value="1"/>
</dbReference>
<dbReference type="InterPro" id="IPR000182">
    <property type="entry name" value="GNAT_dom"/>
</dbReference>
<name>A0A2W0CM82_9BACL</name>